<evidence type="ECO:0000256" key="9">
    <source>
        <dbReference type="SAM" id="MobiDB-lite"/>
    </source>
</evidence>
<feature type="transmembrane region" description="Helical" evidence="8">
    <location>
        <begin position="256"/>
        <end position="281"/>
    </location>
</feature>
<feature type="transmembrane region" description="Helical" evidence="8">
    <location>
        <begin position="431"/>
        <end position="449"/>
    </location>
</feature>
<dbReference type="GO" id="GO:0005283">
    <property type="term" value="F:amino acid:sodium symporter activity"/>
    <property type="evidence" value="ECO:0007669"/>
    <property type="project" value="InterPro"/>
</dbReference>
<reference evidence="10 11" key="1">
    <citation type="submission" date="2016-10" db="EMBL/GenBank/DDBJ databases">
        <authorList>
            <person name="Varghese N."/>
            <person name="Submissions S."/>
        </authorList>
    </citation>
    <scope>NUCLEOTIDE SEQUENCE [LARGE SCALE GENOMIC DNA]</scope>
    <source>
        <strain evidence="10 11">CGMCC 1.6501</strain>
    </source>
</reference>
<dbReference type="AlphaFoldDB" id="A0AA94HFY6"/>
<evidence type="ECO:0000313" key="10">
    <source>
        <dbReference type="EMBL" id="SFK81791.1"/>
    </source>
</evidence>
<feature type="region of interest" description="Disordered" evidence="9">
    <location>
        <begin position="530"/>
        <end position="549"/>
    </location>
</feature>
<protein>
    <submittedName>
        <fullName evidence="10">Alanine or glycine:cation symporter, AGCS family</fullName>
    </submittedName>
</protein>
<dbReference type="Proteomes" id="UP000183090">
    <property type="component" value="Unassembled WGS sequence"/>
</dbReference>
<dbReference type="Pfam" id="PF01235">
    <property type="entry name" value="Na_Ala_symp"/>
    <property type="match status" value="1"/>
</dbReference>
<feature type="transmembrane region" description="Helical" evidence="8">
    <location>
        <begin position="164"/>
        <end position="181"/>
    </location>
</feature>
<dbReference type="PANTHER" id="PTHR30330">
    <property type="entry name" value="AGSS FAMILY TRANSPORTER, SODIUM-ALANINE"/>
    <property type="match status" value="1"/>
</dbReference>
<dbReference type="PROSITE" id="PS00873">
    <property type="entry name" value="NA_ALANINE_SYMP"/>
    <property type="match status" value="1"/>
</dbReference>
<comment type="similarity">
    <text evidence="2 8">Belongs to the alanine or glycine:cation symporter (AGCS) (TC 2.A.25) family.</text>
</comment>
<gene>
    <name evidence="10" type="ORF">SAMN05216235_1817</name>
</gene>
<dbReference type="PRINTS" id="PR00175">
    <property type="entry name" value="NAALASMPORT"/>
</dbReference>
<keyword evidence="7 8" id="KW-0472">Membrane</keyword>
<feature type="transmembrane region" description="Helical" evidence="8">
    <location>
        <begin position="105"/>
        <end position="129"/>
    </location>
</feature>
<keyword evidence="4 8" id="KW-1003">Cell membrane</keyword>
<evidence type="ECO:0000256" key="5">
    <source>
        <dbReference type="ARBA" id="ARBA00022692"/>
    </source>
</evidence>
<dbReference type="Gene3D" id="1.20.1740.10">
    <property type="entry name" value="Amino acid/polyamine transporter I"/>
    <property type="match status" value="1"/>
</dbReference>
<dbReference type="PANTHER" id="PTHR30330:SF7">
    <property type="entry name" value="SODIUM_PROTON-DEPENDENT ALANINE CARRIER PROTEIN YRBD-RELATED"/>
    <property type="match status" value="1"/>
</dbReference>
<organism evidence="10 11">
    <name type="scientific">Salinicoccus halodurans</name>
    <dbReference type="NCBI Taxonomy" id="407035"/>
    <lineage>
        <taxon>Bacteria</taxon>
        <taxon>Bacillati</taxon>
        <taxon>Bacillota</taxon>
        <taxon>Bacilli</taxon>
        <taxon>Bacillales</taxon>
        <taxon>Staphylococcaceae</taxon>
        <taxon>Salinicoccus</taxon>
    </lineage>
</organism>
<feature type="transmembrane region" description="Helical" evidence="8">
    <location>
        <begin position="29"/>
        <end position="52"/>
    </location>
</feature>
<dbReference type="NCBIfam" id="TIGR00835">
    <property type="entry name" value="agcS"/>
    <property type="match status" value="1"/>
</dbReference>
<name>A0AA94HFY6_9STAP</name>
<keyword evidence="5 8" id="KW-0812">Transmembrane</keyword>
<feature type="compositionally biased region" description="Basic and acidic residues" evidence="9">
    <location>
        <begin position="537"/>
        <end position="549"/>
    </location>
</feature>
<evidence type="ECO:0000256" key="1">
    <source>
        <dbReference type="ARBA" id="ARBA00004651"/>
    </source>
</evidence>
<accession>A0AA94HFY6</accession>
<feature type="transmembrane region" description="Helical" evidence="8">
    <location>
        <begin position="227"/>
        <end position="250"/>
    </location>
</feature>
<dbReference type="GO" id="GO:0005886">
    <property type="term" value="C:plasma membrane"/>
    <property type="evidence" value="ECO:0007669"/>
    <property type="project" value="UniProtKB-SubCell"/>
</dbReference>
<evidence type="ECO:0000256" key="7">
    <source>
        <dbReference type="ARBA" id="ARBA00023136"/>
    </source>
</evidence>
<feature type="transmembrane region" description="Helical" evidence="8">
    <location>
        <begin position="469"/>
        <end position="487"/>
    </location>
</feature>
<evidence type="ECO:0000256" key="2">
    <source>
        <dbReference type="ARBA" id="ARBA00009261"/>
    </source>
</evidence>
<feature type="transmembrane region" description="Helical" evidence="8">
    <location>
        <begin position="201"/>
        <end position="220"/>
    </location>
</feature>
<dbReference type="InterPro" id="IPR001463">
    <property type="entry name" value="Na/Ala_symport"/>
</dbReference>
<comment type="subcellular location">
    <subcellularLocation>
        <location evidence="1 8">Cell membrane</location>
        <topology evidence="1 8">Multi-pass membrane protein</topology>
    </subcellularLocation>
</comment>
<comment type="caution">
    <text evidence="10">The sequence shown here is derived from an EMBL/GenBank/DDBJ whole genome shotgun (WGS) entry which is preliminary data.</text>
</comment>
<keyword evidence="3 8" id="KW-0813">Transport</keyword>
<keyword evidence="8" id="KW-0769">Symport</keyword>
<evidence type="ECO:0000256" key="8">
    <source>
        <dbReference type="RuleBase" id="RU363064"/>
    </source>
</evidence>
<proteinExistence type="inferred from homology"/>
<dbReference type="EMBL" id="FOTB01000004">
    <property type="protein sequence ID" value="SFK81791.1"/>
    <property type="molecule type" value="Genomic_DNA"/>
</dbReference>
<evidence type="ECO:0000256" key="4">
    <source>
        <dbReference type="ARBA" id="ARBA00022475"/>
    </source>
</evidence>
<sequence>MTFEVILYCPNVRDEGERGKLNMQSIVDFMMGLVWSNALVILLIIVGAYFTIRMRFFQIRHFKEMIRLMFQGERSPVGISSFQAIAVSLAGRVGTGNIVGVSTAIFIGGPGAVFWMWLIAFIGAGSAFVESTLAQIYKQNEDNQYRGGPAYYIEKGFGNKFGKIYAAIFALVTVVATGLLLPSIQSNSVASSFIHAFPVDSWMVGVMMVVFVGLVIFGGIRSIANVATAVVPIMAIIYIIVAVIIVFINIDEVLPLLGLIFRSAFGLEAQYAGIIGAMIAIGVRRGLYSNEAGQGTGAHPAGAAEVSHPAKQGLVQAFSVYIDTLFVCTATALMILMTGMYNVSDGEGGLLVDNGVYVTNAEGEQDVSGTTAFTQGGIDAAFHGQSTFDETFVGFGSYFIAFALLFFCYTTILAYYYMAETNLVYLTKGRFGWLKIVLGLVLIGSVYVGTVSTAQLAWDMGDLGVGMMAWLNLIAILILQKPALQALKDYERQKKEKGSGKFAIYRPEPGEVKNADFWHYDYPERLRQENYQYPGEEIPKPDNGRDPKL</sequence>
<keyword evidence="6 8" id="KW-1133">Transmembrane helix</keyword>
<feature type="transmembrane region" description="Helical" evidence="8">
    <location>
        <begin position="320"/>
        <end position="341"/>
    </location>
</feature>
<evidence type="ECO:0000313" key="11">
    <source>
        <dbReference type="Proteomes" id="UP000183090"/>
    </source>
</evidence>
<evidence type="ECO:0000256" key="3">
    <source>
        <dbReference type="ARBA" id="ARBA00022448"/>
    </source>
</evidence>
<feature type="transmembrane region" description="Helical" evidence="8">
    <location>
        <begin position="398"/>
        <end position="419"/>
    </location>
</feature>
<evidence type="ECO:0000256" key="6">
    <source>
        <dbReference type="ARBA" id="ARBA00022989"/>
    </source>
</evidence>